<evidence type="ECO:0008006" key="3">
    <source>
        <dbReference type="Google" id="ProtNLM"/>
    </source>
</evidence>
<keyword evidence="2" id="KW-1185">Reference proteome</keyword>
<dbReference type="Proteomes" id="UP000001396">
    <property type="component" value="Unassembled WGS sequence"/>
</dbReference>
<gene>
    <name evidence="1" type="ORF">PPL_06617</name>
</gene>
<comment type="caution">
    <text evidence="1">The sequence shown here is derived from an EMBL/GenBank/DDBJ whole genome shotgun (WGS) entry which is preliminary data.</text>
</comment>
<accession>D3BF84</accession>
<name>D3BF84_HETP5</name>
<proteinExistence type="predicted"/>
<dbReference type="EMBL" id="ADBJ01000031">
    <property type="protein sequence ID" value="EFA79798.1"/>
    <property type="molecule type" value="Genomic_DNA"/>
</dbReference>
<evidence type="ECO:0000313" key="1">
    <source>
        <dbReference type="EMBL" id="EFA79798.1"/>
    </source>
</evidence>
<reference evidence="1 2" key="1">
    <citation type="journal article" date="2011" name="Genome Res.">
        <title>Phylogeny-wide analysis of social amoeba genomes highlights ancient origins for complex intercellular communication.</title>
        <authorList>
            <person name="Heidel A.J."/>
            <person name="Lawal H.M."/>
            <person name="Felder M."/>
            <person name="Schilde C."/>
            <person name="Helps N.R."/>
            <person name="Tunggal B."/>
            <person name="Rivero F."/>
            <person name="John U."/>
            <person name="Schleicher M."/>
            <person name="Eichinger L."/>
            <person name="Platzer M."/>
            <person name="Noegel A.A."/>
            <person name="Schaap P."/>
            <person name="Gloeckner G."/>
        </authorList>
    </citation>
    <scope>NUCLEOTIDE SEQUENCE [LARGE SCALE GENOMIC DNA]</scope>
    <source>
        <strain evidence="2">ATCC 26659 / Pp 5 / PN500</strain>
    </source>
</reference>
<evidence type="ECO:0000313" key="2">
    <source>
        <dbReference type="Proteomes" id="UP000001396"/>
    </source>
</evidence>
<sequence length="413" mass="45255">MSNNEMIKKRMSQSLDTSRFAGGNIKQAKDLYFNDIGGKKILTPHPDSNVIETSQHVRWQLDPVSFAPGTITNNPITFRLSPNYCFKIENVVLDMVLANTHATNSVTPVAGPYLIDRIDIGVNGDPNPVQTLTGDWLFSKFQFFSNDQVNVLGGLNGLGMSPLTFDPTAQHAIAALGKETISLPISLSLLNHINPQTINNDIIISVYPRANPVLSGTGTLVMNAMNLRLISKRNRIAEENHRKLELQFPKKIPYSTIQSSSWTGTLTAGTMTEIPIQFKDSCINAAFSQLGGPSTFQSEYDAIINVVDNNKTTILGSNGISAGHIRTTNAAIHSPGVLPSVKAIYWLFFADSPMQVIRDGINNGYFQFTSNQFLQLTTGSAFVTGTYTVDVTYVTYQHLMQEKAICDPYPGAS</sequence>
<organism evidence="1 2">
    <name type="scientific">Heterostelium pallidum (strain ATCC 26659 / Pp 5 / PN500)</name>
    <name type="common">Cellular slime mold</name>
    <name type="synonym">Polysphondylium pallidum</name>
    <dbReference type="NCBI Taxonomy" id="670386"/>
    <lineage>
        <taxon>Eukaryota</taxon>
        <taxon>Amoebozoa</taxon>
        <taxon>Evosea</taxon>
        <taxon>Eumycetozoa</taxon>
        <taxon>Dictyostelia</taxon>
        <taxon>Acytosteliales</taxon>
        <taxon>Acytosteliaceae</taxon>
        <taxon>Heterostelium</taxon>
    </lineage>
</organism>
<dbReference type="RefSeq" id="XP_020431919.1">
    <property type="nucleotide sequence ID" value="XM_020577471.1"/>
</dbReference>
<dbReference type="GeneID" id="31362099"/>
<dbReference type="AlphaFoldDB" id="D3BF84"/>
<dbReference type="InParanoid" id="D3BF84"/>
<protein>
    <recommendedName>
        <fullName evidence="3">Capsid protein</fullName>
    </recommendedName>
</protein>